<reference evidence="5" key="1">
    <citation type="submission" date="2014-05" db="EMBL/GenBank/DDBJ databases">
        <title>The transcriptome of the halophilic microalga Tetraselmis sp. GSL018 isolated from the Great Salt Lake, Utah.</title>
        <authorList>
            <person name="Jinkerson R.E."/>
            <person name="D'Adamo S."/>
            <person name="Posewitz M.C."/>
        </authorList>
    </citation>
    <scope>NUCLEOTIDE SEQUENCE</scope>
    <source>
        <strain evidence="5">GSL018</strain>
    </source>
</reference>
<gene>
    <name evidence="5" type="ORF">TSPGSL018_15258</name>
</gene>
<evidence type="ECO:0000313" key="5">
    <source>
        <dbReference type="EMBL" id="JAC78382.1"/>
    </source>
</evidence>
<keyword evidence="1" id="KW-0479">Metal-binding</keyword>
<dbReference type="InterPro" id="IPR011016">
    <property type="entry name" value="Znf_RING-CH"/>
</dbReference>
<evidence type="ECO:0000256" key="3">
    <source>
        <dbReference type="ARBA" id="ARBA00022833"/>
    </source>
</evidence>
<proteinExistence type="predicted"/>
<organism evidence="5">
    <name type="scientific">Tetraselmis sp. GSL018</name>
    <dbReference type="NCBI Taxonomy" id="582737"/>
    <lineage>
        <taxon>Eukaryota</taxon>
        <taxon>Viridiplantae</taxon>
        <taxon>Chlorophyta</taxon>
        <taxon>core chlorophytes</taxon>
        <taxon>Chlorodendrophyceae</taxon>
        <taxon>Chlorodendrales</taxon>
        <taxon>Chlorodendraceae</taxon>
        <taxon>Tetraselmis</taxon>
    </lineage>
</organism>
<keyword evidence="3" id="KW-0862">Zinc</keyword>
<dbReference type="SMART" id="SM00744">
    <property type="entry name" value="RINGv"/>
    <property type="match status" value="1"/>
</dbReference>
<evidence type="ECO:0000259" key="4">
    <source>
        <dbReference type="PROSITE" id="PS51292"/>
    </source>
</evidence>
<keyword evidence="2" id="KW-0863">Zinc-finger</keyword>
<dbReference type="InterPro" id="IPR013083">
    <property type="entry name" value="Znf_RING/FYVE/PHD"/>
</dbReference>
<name>A0A061RZP4_9CHLO</name>
<dbReference type="PROSITE" id="PS51292">
    <property type="entry name" value="ZF_RING_CH"/>
    <property type="match status" value="1"/>
</dbReference>
<dbReference type="EMBL" id="GBEZ01007049">
    <property type="protein sequence ID" value="JAC78382.1"/>
    <property type="molecule type" value="Transcribed_RNA"/>
</dbReference>
<feature type="domain" description="RING-CH-type" evidence="4">
    <location>
        <begin position="40"/>
        <end position="103"/>
    </location>
</feature>
<accession>A0A061RZP4</accession>
<sequence>GTLKTTESDSSFLKMIQENRSSPVSISSAKAKVRDQEQVRFFAQAEKCWICLEGAEEREELSKMPCSCPRYAHLRCLARWQLHSAGTRKETHCEFCDLIGGRPFP</sequence>
<dbReference type="Pfam" id="PF12906">
    <property type="entry name" value="RINGv"/>
    <property type="match status" value="1"/>
</dbReference>
<dbReference type="AlphaFoldDB" id="A0A061RZP4"/>
<dbReference type="SUPFAM" id="SSF57850">
    <property type="entry name" value="RING/U-box"/>
    <property type="match status" value="1"/>
</dbReference>
<dbReference type="GO" id="GO:0008270">
    <property type="term" value="F:zinc ion binding"/>
    <property type="evidence" value="ECO:0007669"/>
    <property type="project" value="UniProtKB-KW"/>
</dbReference>
<protein>
    <recommendedName>
        <fullName evidence="4">RING-CH-type domain-containing protein</fullName>
    </recommendedName>
</protein>
<dbReference type="Gene3D" id="3.30.40.10">
    <property type="entry name" value="Zinc/RING finger domain, C3HC4 (zinc finger)"/>
    <property type="match status" value="1"/>
</dbReference>
<evidence type="ECO:0000256" key="1">
    <source>
        <dbReference type="ARBA" id="ARBA00022723"/>
    </source>
</evidence>
<evidence type="ECO:0000256" key="2">
    <source>
        <dbReference type="ARBA" id="ARBA00022771"/>
    </source>
</evidence>
<feature type="non-terminal residue" evidence="5">
    <location>
        <position position="1"/>
    </location>
</feature>